<dbReference type="PROSITE" id="PS51257">
    <property type="entry name" value="PROKAR_LIPOPROTEIN"/>
    <property type="match status" value="1"/>
</dbReference>
<organism evidence="1 2">
    <name type="scientific">Pseudomonas syringae pv. actinidiae</name>
    <dbReference type="NCBI Taxonomy" id="103796"/>
    <lineage>
        <taxon>Bacteria</taxon>
        <taxon>Pseudomonadati</taxon>
        <taxon>Pseudomonadota</taxon>
        <taxon>Gammaproteobacteria</taxon>
        <taxon>Pseudomonadales</taxon>
        <taxon>Pseudomonadaceae</taxon>
        <taxon>Pseudomonas</taxon>
        <taxon>Pseudomonas syringae</taxon>
    </lineage>
</organism>
<accession>A0AAN4Q685</accession>
<sequence>MHLRTSSSITLPGLMQSLSGFSSCISSNSALARFRHCLFTALPSGDVSPLYDSHVAAFAALCICTAIGSVAGSTAHAGELTVGHSNSPNLINCLI</sequence>
<proteinExistence type="predicted"/>
<evidence type="ECO:0000313" key="2">
    <source>
        <dbReference type="Proteomes" id="UP000248291"/>
    </source>
</evidence>
<evidence type="ECO:0000313" key="1">
    <source>
        <dbReference type="EMBL" id="GBH17906.1"/>
    </source>
</evidence>
<dbReference type="EMBL" id="BGKA01000125">
    <property type="protein sequence ID" value="GBH17906.1"/>
    <property type="molecule type" value="Genomic_DNA"/>
</dbReference>
<protein>
    <submittedName>
        <fullName evidence="1">Hydrogenase maturation factor HypE</fullName>
    </submittedName>
</protein>
<dbReference type="AlphaFoldDB" id="A0AAN4Q685"/>
<comment type="caution">
    <text evidence="1">The sequence shown here is derived from an EMBL/GenBank/DDBJ whole genome shotgun (WGS) entry which is preliminary data.</text>
</comment>
<reference evidence="1 2" key="1">
    <citation type="submission" date="2018-04" db="EMBL/GenBank/DDBJ databases">
        <title>Draft genome sequence of Pseudomonas syringae pv. actinidiae biovar 3 strains isolated from kiwifruit in Kagawa prefecture.</title>
        <authorList>
            <person name="Tabuchi M."/>
            <person name="Saito M."/>
            <person name="Fujiwara S."/>
            <person name="Sasa N."/>
            <person name="Akimitsu K."/>
            <person name="Gomi K."/>
            <person name="Konishi-Sugita S."/>
            <person name="Hamano K."/>
            <person name="Kataoka I."/>
        </authorList>
    </citation>
    <scope>NUCLEOTIDE SEQUENCE [LARGE SCALE GENOMIC DNA]</scope>
    <source>
        <strain evidence="1 2">MAFF212211</strain>
    </source>
</reference>
<dbReference type="Proteomes" id="UP000248291">
    <property type="component" value="Unassembled WGS sequence"/>
</dbReference>
<gene>
    <name evidence="1" type="ORF">KPSA3_03883</name>
</gene>
<name>A0AAN4Q685_PSESF</name>